<evidence type="ECO:0000256" key="1">
    <source>
        <dbReference type="ARBA" id="ARBA00004141"/>
    </source>
</evidence>
<dbReference type="GeneID" id="25264743"/>
<dbReference type="HOGENOM" id="CLU_1587647_0_0_1"/>
<evidence type="ECO:0000313" key="6">
    <source>
        <dbReference type="EMBL" id="KDN43112.1"/>
    </source>
</evidence>
<comment type="subcellular location">
    <subcellularLocation>
        <location evidence="1">Membrane</location>
        <topology evidence="1">Multi-pass membrane protein</topology>
    </subcellularLocation>
</comment>
<reference evidence="6 7" key="1">
    <citation type="submission" date="2014-05" db="EMBL/GenBank/DDBJ databases">
        <title>Draft genome sequence of a rare smut relative, Tilletiaria anomala UBC 951.</title>
        <authorList>
            <consortium name="DOE Joint Genome Institute"/>
            <person name="Toome M."/>
            <person name="Kuo A."/>
            <person name="Henrissat B."/>
            <person name="Lipzen A."/>
            <person name="Tritt A."/>
            <person name="Yoshinaga Y."/>
            <person name="Zane M."/>
            <person name="Barry K."/>
            <person name="Grigoriev I.V."/>
            <person name="Spatafora J.W."/>
            <person name="Aimea M.C."/>
        </authorList>
    </citation>
    <scope>NUCLEOTIDE SEQUENCE [LARGE SCALE GENOMIC DNA]</scope>
    <source>
        <strain evidence="6 7">UBC 951</strain>
    </source>
</reference>
<evidence type="ECO:0000256" key="4">
    <source>
        <dbReference type="ARBA" id="ARBA00022989"/>
    </source>
</evidence>
<dbReference type="RefSeq" id="XP_013242279.1">
    <property type="nucleotide sequence ID" value="XM_013386825.1"/>
</dbReference>
<evidence type="ECO:0008006" key="8">
    <source>
        <dbReference type="Google" id="ProtNLM"/>
    </source>
</evidence>
<evidence type="ECO:0000256" key="2">
    <source>
        <dbReference type="ARBA" id="ARBA00022448"/>
    </source>
</evidence>
<dbReference type="Proteomes" id="UP000027361">
    <property type="component" value="Unassembled WGS sequence"/>
</dbReference>
<dbReference type="PANTHER" id="PTHR23502:SF132">
    <property type="entry name" value="POLYAMINE TRANSPORTER 2-RELATED"/>
    <property type="match status" value="1"/>
</dbReference>
<dbReference type="GO" id="GO:0022857">
    <property type="term" value="F:transmembrane transporter activity"/>
    <property type="evidence" value="ECO:0007669"/>
    <property type="project" value="TreeGrafter"/>
</dbReference>
<dbReference type="AlphaFoldDB" id="A0A066VMX9"/>
<dbReference type="InterPro" id="IPR036259">
    <property type="entry name" value="MFS_trans_sf"/>
</dbReference>
<organism evidence="6 7">
    <name type="scientific">Tilletiaria anomala (strain ATCC 24038 / CBS 436.72 / UBC 951)</name>
    <dbReference type="NCBI Taxonomy" id="1037660"/>
    <lineage>
        <taxon>Eukaryota</taxon>
        <taxon>Fungi</taxon>
        <taxon>Dikarya</taxon>
        <taxon>Basidiomycota</taxon>
        <taxon>Ustilaginomycotina</taxon>
        <taxon>Exobasidiomycetes</taxon>
        <taxon>Georgefischeriales</taxon>
        <taxon>Tilletiariaceae</taxon>
        <taxon>Tilletiaria</taxon>
    </lineage>
</organism>
<dbReference type="SUPFAM" id="SSF103473">
    <property type="entry name" value="MFS general substrate transporter"/>
    <property type="match status" value="1"/>
</dbReference>
<sequence>MVSLLASAYHFVSLAVREQFGCSSAVTALGFVLNVLVRGLSGLNLWPLSDSYGRKCVPGGSSLLWALFHIGTPRMINFHTLLVCRRLTGLFESTSLALVSLAGFELYVELDIAKGTFIFMGLCEHLSRFQRESSCGLGLHRSCWHPRAGPRPHCWRLRQRICAPARVR</sequence>
<protein>
    <recommendedName>
        <fullName evidence="8">Major facilitator superfamily (MFS) profile domain-containing protein</fullName>
    </recommendedName>
</protein>
<evidence type="ECO:0000313" key="7">
    <source>
        <dbReference type="Proteomes" id="UP000027361"/>
    </source>
</evidence>
<dbReference type="PANTHER" id="PTHR23502">
    <property type="entry name" value="MAJOR FACILITATOR SUPERFAMILY"/>
    <property type="match status" value="1"/>
</dbReference>
<dbReference type="EMBL" id="JMSN01000064">
    <property type="protein sequence ID" value="KDN43112.1"/>
    <property type="molecule type" value="Genomic_DNA"/>
</dbReference>
<accession>A0A066VMX9</accession>
<gene>
    <name evidence="6" type="ORF">K437DRAFT_257640</name>
</gene>
<dbReference type="OrthoDB" id="3936150at2759"/>
<keyword evidence="3" id="KW-0812">Transmembrane</keyword>
<comment type="caution">
    <text evidence="6">The sequence shown here is derived from an EMBL/GenBank/DDBJ whole genome shotgun (WGS) entry which is preliminary data.</text>
</comment>
<name>A0A066VMX9_TILAU</name>
<dbReference type="Gene3D" id="1.20.1250.20">
    <property type="entry name" value="MFS general substrate transporter like domains"/>
    <property type="match status" value="1"/>
</dbReference>
<dbReference type="GO" id="GO:0005886">
    <property type="term" value="C:plasma membrane"/>
    <property type="evidence" value="ECO:0007669"/>
    <property type="project" value="TreeGrafter"/>
</dbReference>
<keyword evidence="5" id="KW-0472">Membrane</keyword>
<keyword evidence="2" id="KW-0813">Transport</keyword>
<keyword evidence="4" id="KW-1133">Transmembrane helix</keyword>
<evidence type="ECO:0000256" key="3">
    <source>
        <dbReference type="ARBA" id="ARBA00022692"/>
    </source>
</evidence>
<keyword evidence="7" id="KW-1185">Reference proteome</keyword>
<evidence type="ECO:0000256" key="5">
    <source>
        <dbReference type="ARBA" id="ARBA00023136"/>
    </source>
</evidence>
<dbReference type="InParanoid" id="A0A066VMX9"/>
<dbReference type="STRING" id="1037660.A0A066VMX9"/>
<proteinExistence type="predicted"/>